<proteinExistence type="predicted"/>
<gene>
    <name evidence="2" type="ORF">JF888_09440</name>
</gene>
<organism evidence="2 3">
    <name type="scientific">Candidatus Dormiibacter inghamiae</name>
    <dbReference type="NCBI Taxonomy" id="3127013"/>
    <lineage>
        <taxon>Bacteria</taxon>
        <taxon>Bacillati</taxon>
        <taxon>Candidatus Dormiibacterota</taxon>
        <taxon>Candidatus Dormibacteria</taxon>
        <taxon>Candidatus Dormibacterales</taxon>
        <taxon>Candidatus Dormibacteraceae</taxon>
        <taxon>Candidatus Dormiibacter</taxon>
    </lineage>
</organism>
<reference evidence="2 3" key="1">
    <citation type="submission" date="2020-10" db="EMBL/GenBank/DDBJ databases">
        <title>Ca. Dormibacterota MAGs.</title>
        <authorList>
            <person name="Montgomery K."/>
        </authorList>
    </citation>
    <scope>NUCLEOTIDE SEQUENCE [LARGE SCALE GENOMIC DNA]</scope>
    <source>
        <strain evidence="2">SC8811_S16_3</strain>
    </source>
</reference>
<protein>
    <submittedName>
        <fullName evidence="2">Uncharacterized protein</fullName>
    </submittedName>
</protein>
<name>A0A934NDY8_9BACT</name>
<sequence>MPPSTAGRVRLVDAAEQTGRTTATLLASLTARLGSLFLVSGADGIGSIAAGLAALGRQVAGTVEGARLGKAIEAGRAGANGDLLWSELRIEEWLSTLPPSPVLDQLRNDFALLLATDVEQTLELLPIPSEVAGIGADQAEQVRFVDYLVGLWAFSAEVVRAVELLAGPTLAPPGSVYTDRAPDEGPEGSLLR</sequence>
<comment type="caution">
    <text evidence="2">The sequence shown here is derived from an EMBL/GenBank/DDBJ whole genome shotgun (WGS) entry which is preliminary data.</text>
</comment>
<evidence type="ECO:0000256" key="1">
    <source>
        <dbReference type="SAM" id="MobiDB-lite"/>
    </source>
</evidence>
<dbReference type="EMBL" id="JAEKNQ010000036">
    <property type="protein sequence ID" value="MBJ7603394.1"/>
    <property type="molecule type" value="Genomic_DNA"/>
</dbReference>
<feature type="region of interest" description="Disordered" evidence="1">
    <location>
        <begin position="173"/>
        <end position="192"/>
    </location>
</feature>
<dbReference type="Proteomes" id="UP000620075">
    <property type="component" value="Unassembled WGS sequence"/>
</dbReference>
<accession>A0A934NDY8</accession>
<dbReference type="RefSeq" id="WP_338179346.1">
    <property type="nucleotide sequence ID" value="NZ_JAEKNQ010000036.1"/>
</dbReference>
<evidence type="ECO:0000313" key="3">
    <source>
        <dbReference type="Proteomes" id="UP000620075"/>
    </source>
</evidence>
<dbReference type="AlphaFoldDB" id="A0A934NDY8"/>
<evidence type="ECO:0000313" key="2">
    <source>
        <dbReference type="EMBL" id="MBJ7603394.1"/>
    </source>
</evidence>